<evidence type="ECO:0000313" key="3">
    <source>
        <dbReference type="EMBL" id="SFF44303.1"/>
    </source>
</evidence>
<accession>A0A1I2IRP0</accession>
<dbReference type="Pfam" id="PF17517">
    <property type="entry name" value="IgGFc_binding"/>
    <property type="match status" value="1"/>
</dbReference>
<proteinExistence type="predicted"/>
<feature type="domain" description="IgGFc-binding protein N-terminal" evidence="2">
    <location>
        <begin position="325"/>
        <end position="615"/>
    </location>
</feature>
<feature type="region of interest" description="Disordered" evidence="1">
    <location>
        <begin position="52"/>
        <end position="113"/>
    </location>
</feature>
<name>A0A1I2IRP0_9BACT</name>
<evidence type="ECO:0000256" key="1">
    <source>
        <dbReference type="SAM" id="MobiDB-lite"/>
    </source>
</evidence>
<keyword evidence="4" id="KW-1185">Reference proteome</keyword>
<gene>
    <name evidence="3" type="ORF">SAMN02745121_08883</name>
</gene>
<reference evidence="4" key="1">
    <citation type="submission" date="2016-10" db="EMBL/GenBank/DDBJ databases">
        <authorList>
            <person name="Varghese N."/>
            <person name="Submissions S."/>
        </authorList>
    </citation>
    <scope>NUCLEOTIDE SEQUENCE [LARGE SCALE GENOMIC DNA]</scope>
    <source>
        <strain evidence="4">ATCC 25963</strain>
    </source>
</reference>
<protein>
    <recommendedName>
        <fullName evidence="2">IgGFc-binding protein N-terminal domain-containing protein</fullName>
    </recommendedName>
</protein>
<dbReference type="PANTHER" id="PTHR46534:SF1">
    <property type="entry name" value="IGGFC-BINDING PROTEIN N-TERMINAL DOMAIN-CONTAINING PROTEIN"/>
    <property type="match status" value="1"/>
</dbReference>
<dbReference type="EMBL" id="FOMX01000076">
    <property type="protein sequence ID" value="SFF44303.1"/>
    <property type="molecule type" value="Genomic_DNA"/>
</dbReference>
<organism evidence="3 4">
    <name type="scientific">Nannocystis exedens</name>
    <dbReference type="NCBI Taxonomy" id="54"/>
    <lineage>
        <taxon>Bacteria</taxon>
        <taxon>Pseudomonadati</taxon>
        <taxon>Myxococcota</taxon>
        <taxon>Polyangia</taxon>
        <taxon>Nannocystales</taxon>
        <taxon>Nannocystaceae</taxon>
        <taxon>Nannocystis</taxon>
    </lineage>
</organism>
<evidence type="ECO:0000259" key="2">
    <source>
        <dbReference type="Pfam" id="PF17517"/>
    </source>
</evidence>
<dbReference type="STRING" id="54.SAMN02745121_08883"/>
<dbReference type="AlphaFoldDB" id="A0A1I2IRP0"/>
<evidence type="ECO:0000313" key="4">
    <source>
        <dbReference type="Proteomes" id="UP000199400"/>
    </source>
</evidence>
<dbReference type="PANTHER" id="PTHR46534">
    <property type="entry name" value="IGGFC_BINDING DOMAIN-CONTAINING PROTEIN"/>
    <property type="match status" value="1"/>
</dbReference>
<dbReference type="Proteomes" id="UP000199400">
    <property type="component" value="Unassembled WGS sequence"/>
</dbReference>
<sequence length="636" mass="66439">MKPPPVVDPVPKHSSTTRALILTLLVPVACGDDAAEPTVSATQVSTVTNQTTLDTTGSTGVTTDATTDSPTTGMTGTSASSSGPTTTSATTTDTTTTTTATTSPLTDSDSDTADTTDTTGANCSCQPGETQGCDPGGLLTCKDDCSGFEPVPCPNGQSCVGDQCTAKLCNPGQTVCEGLDAEKTCNAQGDGFEPPVACGATQECSIGGCTELCELIKSDPSSVGCVFRGNKMQNFAEEPTAITVGNVSKTKTATVAMYFYSGGAEQMVAGPIQVPPGQSAKFDLTMPPQPGTGSTLRVDSTFKVVSNVPVVAYQHSPIEAEAHNDSSMLLPDHAQQKNYIIAAFTPSLGAGQPAYFNVIGVEDGTVVTWTPPTPTLAGGGVPAVAANQTGMITVNDYDLLQVSGGANDVSGTIVTLSKPGWVVGAVQCVNIPANVTFCDHIEEQMIPIEYWGLKYVGAHAPKRGSEDYWWRVYASEDNTTITTEPLQPGFPVTLDKGKFYQFSTQSSFIFTGDKPFMPVQYLEGQDGGAGTGDPASYQMVPVEQFLDRYVFVTGIGYNPNYVQVVRDVGAPDVLVDGVVVSGYYTVGDYEVADWKIGEGTHLAESAAPFGIYQVGYTAVTSYAYPGGLRLKVINPQ</sequence>
<dbReference type="InterPro" id="IPR035234">
    <property type="entry name" value="IgGFc-bd_N"/>
</dbReference>
<feature type="compositionally biased region" description="Low complexity" evidence="1">
    <location>
        <begin position="52"/>
        <end position="107"/>
    </location>
</feature>